<gene>
    <name evidence="10" type="ORF">V5799_018971</name>
</gene>
<keyword evidence="5 9" id="KW-0999">Mitochondrion inner membrane</keyword>
<dbReference type="GO" id="GO:0061617">
    <property type="term" value="C:MICOS complex"/>
    <property type="evidence" value="ECO:0007669"/>
    <property type="project" value="UniProtKB-UniRule"/>
</dbReference>
<protein>
    <recommendedName>
        <fullName evidence="9">MICOS complex subunit MIC10</fullName>
    </recommendedName>
</protein>
<evidence type="ECO:0000256" key="7">
    <source>
        <dbReference type="ARBA" id="ARBA00023128"/>
    </source>
</evidence>
<evidence type="ECO:0000256" key="5">
    <source>
        <dbReference type="ARBA" id="ARBA00022792"/>
    </source>
</evidence>
<evidence type="ECO:0000256" key="1">
    <source>
        <dbReference type="ARBA" id="ARBA00002689"/>
    </source>
</evidence>
<evidence type="ECO:0000256" key="8">
    <source>
        <dbReference type="ARBA" id="ARBA00023136"/>
    </source>
</evidence>
<comment type="similarity">
    <text evidence="3 9">Belongs to the MICOS complex subunit Mic10 family.</text>
</comment>
<evidence type="ECO:0000256" key="3">
    <source>
        <dbReference type="ARBA" id="ARBA00006792"/>
    </source>
</evidence>
<dbReference type="InterPro" id="IPR007512">
    <property type="entry name" value="Mic10"/>
</dbReference>
<keyword evidence="8 9" id="KW-0472">Membrane</keyword>
<keyword evidence="4 9" id="KW-0812">Transmembrane</keyword>
<dbReference type="PANTHER" id="PTHR21304">
    <property type="entry name" value="MICOS COMPLEX SUBUNIT MIC10"/>
    <property type="match status" value="1"/>
</dbReference>
<organism evidence="10 11">
    <name type="scientific">Amblyomma americanum</name>
    <name type="common">Lone star tick</name>
    <dbReference type="NCBI Taxonomy" id="6943"/>
    <lineage>
        <taxon>Eukaryota</taxon>
        <taxon>Metazoa</taxon>
        <taxon>Ecdysozoa</taxon>
        <taxon>Arthropoda</taxon>
        <taxon>Chelicerata</taxon>
        <taxon>Arachnida</taxon>
        <taxon>Acari</taxon>
        <taxon>Parasitiformes</taxon>
        <taxon>Ixodida</taxon>
        <taxon>Ixodoidea</taxon>
        <taxon>Ixodidae</taxon>
        <taxon>Amblyomminae</taxon>
        <taxon>Amblyomma</taxon>
    </lineage>
</organism>
<comment type="subcellular location">
    <subcellularLocation>
        <location evidence="2 9">Mitochondrion inner membrane</location>
        <topology evidence="2 9">Single-pass membrane protein</topology>
    </subcellularLocation>
</comment>
<evidence type="ECO:0000256" key="4">
    <source>
        <dbReference type="ARBA" id="ARBA00022692"/>
    </source>
</evidence>
<keyword evidence="6 9" id="KW-1133">Transmembrane helix</keyword>
<keyword evidence="7 9" id="KW-0496">Mitochondrion</keyword>
<comment type="caution">
    <text evidence="10">The sequence shown here is derived from an EMBL/GenBank/DDBJ whole genome shotgun (WGS) entry which is preliminary data.</text>
</comment>
<evidence type="ECO:0000256" key="2">
    <source>
        <dbReference type="ARBA" id="ARBA00004434"/>
    </source>
</evidence>
<evidence type="ECO:0000313" key="11">
    <source>
        <dbReference type="Proteomes" id="UP001321473"/>
    </source>
</evidence>
<name>A0AAQ4EY66_AMBAM</name>
<evidence type="ECO:0000256" key="6">
    <source>
        <dbReference type="ARBA" id="ARBA00022989"/>
    </source>
</evidence>
<sequence length="96" mass="10599">MATRSEDVLGEKWDKCVADTLIKVGTGFGVGALFSLVLFKRRAWPVVFGIGSGFGMGYNNCQHTFNEPTLLRAYTLKVNVCAHPPSEYCRKKVPMA</sequence>
<comment type="function">
    <text evidence="1 9">Component of the MICOS complex, a large protein complex of the mitochondrial inner membrane that plays crucial roles in the maintenance of crista junctions, inner membrane architecture, and formation of contact sites to the outer membrane.</text>
</comment>
<evidence type="ECO:0000313" key="10">
    <source>
        <dbReference type="EMBL" id="KAK8779689.1"/>
    </source>
</evidence>
<dbReference type="EMBL" id="JARKHS020009548">
    <property type="protein sequence ID" value="KAK8779689.1"/>
    <property type="molecule type" value="Genomic_DNA"/>
</dbReference>
<dbReference type="PANTHER" id="PTHR21304:SF0">
    <property type="entry name" value="MICOS COMPLEX SUBUNIT MIC10"/>
    <property type="match status" value="1"/>
</dbReference>
<dbReference type="Proteomes" id="UP001321473">
    <property type="component" value="Unassembled WGS sequence"/>
</dbReference>
<dbReference type="Pfam" id="PF04418">
    <property type="entry name" value="DUF543"/>
    <property type="match status" value="1"/>
</dbReference>
<dbReference type="AlphaFoldDB" id="A0AAQ4EY66"/>
<comment type="subunit">
    <text evidence="9">Component of the mitochondrial contact site and cristae organizing system (MICOS) complex.</text>
</comment>
<proteinExistence type="inferred from homology"/>
<evidence type="ECO:0000256" key="9">
    <source>
        <dbReference type="RuleBase" id="RU363011"/>
    </source>
</evidence>
<keyword evidence="11" id="KW-1185">Reference proteome</keyword>
<feature type="transmembrane region" description="Helical" evidence="9">
    <location>
        <begin position="20"/>
        <end position="39"/>
    </location>
</feature>
<reference evidence="10 11" key="1">
    <citation type="journal article" date="2023" name="Arcadia Sci">
        <title>De novo assembly of a long-read Amblyomma americanum tick genome.</title>
        <authorList>
            <person name="Chou S."/>
            <person name="Poskanzer K.E."/>
            <person name="Rollins M."/>
            <person name="Thuy-Boun P.S."/>
        </authorList>
    </citation>
    <scope>NUCLEOTIDE SEQUENCE [LARGE SCALE GENOMIC DNA]</scope>
    <source>
        <strain evidence="10">F_SG_1</strain>
        <tissue evidence="10">Salivary glands</tissue>
    </source>
</reference>
<accession>A0AAQ4EY66</accession>